<dbReference type="VEuPathDB" id="VectorBase:MDOMA2_008832"/>
<sequence length="554" mass="64142">MSNPNNKKALELLFDRPLEPVFTARDDGKAVFDLPESFYNEQYSDVKDDIGSRFGDGFEIRIPVRDLQKKPDLRFAQRLGKHSQFSLFNRVHQEIAARLIEIFLDAPNEDLFISTCAYCKDRVNPFLFQYCFSVAVQHRADTKNFPIKPIAETFPQNFVEPSVFQEARAESEVVTDQGTRRHIEIPRNYTASDREKEQRLAYFREDIGVNSHHWHWHLVYPGYGPMDIVKKDRRGELFYYMHHQILARYNTERFCNNLAKLRPLNNLRAPIPEGYFPKIMSSLNSRTYPGRNVNNVLADIDRDDTHLEISDMERWIDRIIAAIDKGYVNDSDGKEIPLDEKNGIDILGDIVECTSLSINPDYYGNLHNQGHNAISYCHDPEARFLEDFSVMGDVTTAMRDPVFYRWHGFIDSIFNRHKERLNPYGEKDLSFNGVVVNSLDVILTSANAPANHLLTYLERSDVNLAAGLDFGPRGNIYATFTHLQHAPFKYVIDVTNNRNMPLRGTCRIFLCPQSDERGTPLNLNEQRQLAIELDKFKVTCAVIIYFRKIRITRS</sequence>
<dbReference type="PROSITE" id="PS00209">
    <property type="entry name" value="HEMOCYANIN_1"/>
    <property type="match status" value="1"/>
</dbReference>
<dbReference type="InterPro" id="IPR037020">
    <property type="entry name" value="Hemocyanin_C_sf"/>
</dbReference>
<dbReference type="PANTHER" id="PTHR11511:SF24">
    <property type="entry name" value="GH04080P"/>
    <property type="match status" value="1"/>
</dbReference>
<dbReference type="PROSITE" id="PS00210">
    <property type="entry name" value="HEMOCYANIN_2"/>
    <property type="match status" value="1"/>
</dbReference>
<dbReference type="STRING" id="7370.A0A1I8NBM9"/>
<evidence type="ECO:0000313" key="3">
    <source>
        <dbReference type="EnsemblMetazoa" id="MDOA013570-PB"/>
    </source>
</evidence>
<gene>
    <name evidence="3" type="primary">101895929</name>
</gene>
<feature type="domain" description="Tyrosinase copper-binding" evidence="2">
    <location>
        <begin position="400"/>
        <end position="411"/>
    </location>
</feature>
<dbReference type="InterPro" id="IPR013788">
    <property type="entry name" value="Hemocyanin/hexamerin"/>
</dbReference>
<dbReference type="OrthoDB" id="8119704at2759"/>
<protein>
    <recommendedName>
        <fullName evidence="2">Tyrosinase copper-binding domain-containing protein</fullName>
    </recommendedName>
</protein>
<dbReference type="SUPFAM" id="SSF81296">
    <property type="entry name" value="E set domains"/>
    <property type="match status" value="1"/>
</dbReference>
<keyword evidence="1" id="KW-0503">Monooxygenase</keyword>
<dbReference type="SUPFAM" id="SSF48050">
    <property type="entry name" value="Hemocyanin, N-terminal domain"/>
    <property type="match status" value="1"/>
</dbReference>
<evidence type="ECO:0000259" key="2">
    <source>
        <dbReference type="PROSITE" id="PS00498"/>
    </source>
</evidence>
<dbReference type="InterPro" id="IPR000896">
    <property type="entry name" value="Hemocyanin/hexamerin_mid_dom"/>
</dbReference>
<dbReference type="AlphaFoldDB" id="A0A1I8NBM9"/>
<dbReference type="Pfam" id="PF03722">
    <property type="entry name" value="Hemocyanin_N"/>
    <property type="match status" value="1"/>
</dbReference>
<dbReference type="EnsemblMetazoa" id="MDOA013570-RB">
    <property type="protein sequence ID" value="MDOA013570-PB"/>
    <property type="gene ID" value="MDOA013570"/>
</dbReference>
<name>A0A1I8NBM9_MUSDO</name>
<organism evidence="3">
    <name type="scientific">Musca domestica</name>
    <name type="common">House fly</name>
    <dbReference type="NCBI Taxonomy" id="7370"/>
    <lineage>
        <taxon>Eukaryota</taxon>
        <taxon>Metazoa</taxon>
        <taxon>Ecdysozoa</taxon>
        <taxon>Arthropoda</taxon>
        <taxon>Hexapoda</taxon>
        <taxon>Insecta</taxon>
        <taxon>Pterygota</taxon>
        <taxon>Neoptera</taxon>
        <taxon>Endopterygota</taxon>
        <taxon>Diptera</taxon>
        <taxon>Brachycera</taxon>
        <taxon>Muscomorpha</taxon>
        <taxon>Muscoidea</taxon>
        <taxon>Muscidae</taxon>
        <taxon>Musca</taxon>
    </lineage>
</organism>
<dbReference type="PANTHER" id="PTHR11511">
    <property type="entry name" value="LARVAL STORAGE PROTEIN/PHENOLOXIDASE"/>
    <property type="match status" value="1"/>
</dbReference>
<dbReference type="Pfam" id="PF00372">
    <property type="entry name" value="Hemocyanin_M"/>
    <property type="match status" value="1"/>
</dbReference>
<dbReference type="Gene3D" id="1.10.1280.10">
    <property type="entry name" value="Di-copper center containing domain from catechol oxidase"/>
    <property type="match status" value="1"/>
</dbReference>
<dbReference type="GO" id="GO:0004497">
    <property type="term" value="F:monooxygenase activity"/>
    <property type="evidence" value="ECO:0007669"/>
    <property type="project" value="UniProtKB-KW"/>
</dbReference>
<accession>A0A1I8NBM9</accession>
<evidence type="ECO:0000256" key="1">
    <source>
        <dbReference type="ARBA" id="ARBA00023033"/>
    </source>
</evidence>
<dbReference type="GO" id="GO:0005576">
    <property type="term" value="C:extracellular region"/>
    <property type="evidence" value="ECO:0007669"/>
    <property type="project" value="UniProtKB-ARBA"/>
</dbReference>
<dbReference type="InterPro" id="IPR002227">
    <property type="entry name" value="Tyrosinase_Cu-bd"/>
</dbReference>
<reference evidence="3" key="1">
    <citation type="submission" date="2020-05" db="UniProtKB">
        <authorList>
            <consortium name="EnsemblMetazoa"/>
        </authorList>
    </citation>
    <scope>IDENTIFICATION</scope>
    <source>
        <strain evidence="3">Aabys</strain>
    </source>
</reference>
<dbReference type="SUPFAM" id="SSF48056">
    <property type="entry name" value="Di-copper centre-containing domain"/>
    <property type="match status" value="1"/>
</dbReference>
<dbReference type="eggNOG" id="ENOG502QQCG">
    <property type="taxonomic scope" value="Eukaryota"/>
</dbReference>
<dbReference type="InterPro" id="IPR014756">
    <property type="entry name" value="Ig_E-set"/>
</dbReference>
<dbReference type="Gene3D" id="2.60.40.1520">
    <property type="entry name" value="Hemocyanin, C-terminal domain"/>
    <property type="match status" value="1"/>
</dbReference>
<dbReference type="InterPro" id="IPR008922">
    <property type="entry name" value="Di-copper_centre_dom_sf"/>
</dbReference>
<dbReference type="Gene3D" id="1.20.1370.10">
    <property type="entry name" value="Hemocyanin, N-terminal domain"/>
    <property type="match status" value="1"/>
</dbReference>
<dbReference type="VEuPathDB" id="VectorBase:MDOA013570"/>
<proteinExistence type="predicted"/>
<dbReference type="Pfam" id="PF03723">
    <property type="entry name" value="Hemocyanin_C"/>
    <property type="match status" value="1"/>
</dbReference>
<dbReference type="InterPro" id="IPR036697">
    <property type="entry name" value="Hemocyanin_N_sf"/>
</dbReference>
<dbReference type="PROSITE" id="PS00498">
    <property type="entry name" value="TYROSINASE_2"/>
    <property type="match status" value="1"/>
</dbReference>
<dbReference type="FunFam" id="1.10.1280.10:FF:000004">
    <property type="entry name" value="Hemocyanin subunit 2"/>
    <property type="match status" value="1"/>
</dbReference>
<dbReference type="InterPro" id="IPR005204">
    <property type="entry name" value="Hemocyanin_N"/>
</dbReference>
<keyword evidence="1" id="KW-0560">Oxidoreductase</keyword>
<dbReference type="PRINTS" id="PR00187">
    <property type="entry name" value="HAEMOCYANIN"/>
</dbReference>
<dbReference type="InterPro" id="IPR005203">
    <property type="entry name" value="Hemocyanin_C"/>
</dbReference>